<feature type="region of interest" description="Disordered" evidence="1">
    <location>
        <begin position="1"/>
        <end position="20"/>
    </location>
</feature>
<dbReference type="AlphaFoldDB" id="A0A075X8P1"/>
<dbReference type="EMBL" id="KM065745">
    <property type="protein sequence ID" value="AIH15751.1"/>
    <property type="molecule type" value="Genomic_DNA"/>
</dbReference>
<organism evidence="2">
    <name type="scientific">Ochrobactrum sp. SJY1</name>
    <dbReference type="NCBI Taxonomy" id="1526653"/>
    <lineage>
        <taxon>Bacteria</taxon>
        <taxon>Pseudomonadati</taxon>
        <taxon>Pseudomonadota</taxon>
        <taxon>Alphaproteobacteria</taxon>
        <taxon>Hyphomicrobiales</taxon>
        <taxon>Brucellaceae</taxon>
        <taxon>Brucella/Ochrobactrum group</taxon>
        <taxon>Ochrobactrum</taxon>
    </lineage>
</organism>
<evidence type="ECO:0000313" key="2">
    <source>
        <dbReference type="EMBL" id="AIH15751.1"/>
    </source>
</evidence>
<protein>
    <submittedName>
        <fullName evidence="2">Uncharacterized protein</fullName>
    </submittedName>
</protein>
<proteinExistence type="predicted"/>
<name>A0A075X8P1_9HYPH</name>
<accession>A0A075X8P1</accession>
<sequence>MKVEQYHGNEDLLASNGATTTIPPNARVKINGVPRGYEVPCAPSPEQLVLRHERDKELQAAMAAVIVKVFADDPEARDVMVAIIKPPGIAEKNNIAIARATKLTVAQVEAAKARIKYRIRKSKNPLVHEIRQMLKGGQK</sequence>
<evidence type="ECO:0000256" key="1">
    <source>
        <dbReference type="SAM" id="MobiDB-lite"/>
    </source>
</evidence>
<feature type="compositionally biased region" description="Basic and acidic residues" evidence="1">
    <location>
        <begin position="1"/>
        <end position="10"/>
    </location>
</feature>
<reference evidence="2" key="1">
    <citation type="journal article" date="2015" name="Appl. Environ. Microbiol.">
        <title>Molecular mechanism of nicotine degradation by a newly isolated strain, Ochrobactrum sp. strain SJY1.</title>
        <authorList>
            <person name="Yu H."/>
            <person name="Tang H."/>
            <person name="Zhu X."/>
            <person name="Li Y."/>
            <person name="Xu P."/>
        </authorList>
    </citation>
    <scope>NUCLEOTIDE SEQUENCE</scope>
    <source>
        <strain evidence="2">SJY1</strain>
    </source>
</reference>